<evidence type="ECO:0000259" key="1">
    <source>
        <dbReference type="Pfam" id="PF13354"/>
    </source>
</evidence>
<proteinExistence type="predicted"/>
<evidence type="ECO:0000313" key="2">
    <source>
        <dbReference type="EMBL" id="MBP2023180.1"/>
    </source>
</evidence>
<accession>A0ABS4K5X8</accession>
<dbReference type="InterPro" id="IPR045155">
    <property type="entry name" value="Beta-lactam_cat"/>
</dbReference>
<dbReference type="Gene3D" id="3.40.710.10">
    <property type="entry name" value="DD-peptidase/beta-lactamase superfamily"/>
    <property type="match status" value="1"/>
</dbReference>
<dbReference type="InterPro" id="IPR012338">
    <property type="entry name" value="Beta-lactam/transpept-like"/>
</dbReference>
<dbReference type="GO" id="GO:0008800">
    <property type="term" value="F:beta-lactamase activity"/>
    <property type="evidence" value="ECO:0007669"/>
    <property type="project" value="UniProtKB-EC"/>
</dbReference>
<dbReference type="EMBL" id="JAGGLL010000024">
    <property type="protein sequence ID" value="MBP2023180.1"/>
    <property type="molecule type" value="Genomic_DNA"/>
</dbReference>
<dbReference type="PANTHER" id="PTHR35333">
    <property type="entry name" value="BETA-LACTAMASE"/>
    <property type="match status" value="1"/>
</dbReference>
<keyword evidence="2" id="KW-0378">Hydrolase</keyword>
<gene>
    <name evidence="2" type="ORF">J2Z44_003015</name>
</gene>
<sequence>MLSDVISNCIKDFNINCAIVVKNLNTGEEVKVNEQMAMPAASIIKLFVMGEVFNNINKGKIFLEDKITVKEEQKISYQLLTLFDEDREFTIRELLKLMICQSENTATNILIDMVDIDNINSFIKSLGFKNCEIQRKMLDMEARMQGKENYISAIEVSKFLELLYNGKIINEKCSKQMIDIMKSQLLVAEVHRYIPDNIGLALKTGDVWGYKHAAGIFYIDNCDYIFTMLINYKDDEIKLMDEFMGKMSAAVYNYFKSN</sequence>
<comment type="caution">
    <text evidence="2">The sequence shown here is derived from an EMBL/GenBank/DDBJ whole genome shotgun (WGS) entry which is preliminary data.</text>
</comment>
<dbReference type="InterPro" id="IPR000871">
    <property type="entry name" value="Beta-lactam_class-A"/>
</dbReference>
<keyword evidence="3" id="KW-1185">Reference proteome</keyword>
<dbReference type="EC" id="3.5.2.6" evidence="2"/>
<dbReference type="Pfam" id="PF13354">
    <property type="entry name" value="Beta-lactamase2"/>
    <property type="match status" value="1"/>
</dbReference>
<organism evidence="2 3">
    <name type="scientific">Clostridium punense</name>
    <dbReference type="NCBI Taxonomy" id="1054297"/>
    <lineage>
        <taxon>Bacteria</taxon>
        <taxon>Bacillati</taxon>
        <taxon>Bacillota</taxon>
        <taxon>Clostridia</taxon>
        <taxon>Eubacteriales</taxon>
        <taxon>Clostridiaceae</taxon>
        <taxon>Clostridium</taxon>
    </lineage>
</organism>
<feature type="domain" description="Beta-lactamase class A catalytic" evidence="1">
    <location>
        <begin position="19"/>
        <end position="229"/>
    </location>
</feature>
<dbReference type="RefSeq" id="WP_021284208.1">
    <property type="nucleotide sequence ID" value="NZ_JAGGLL010000024.1"/>
</dbReference>
<evidence type="ECO:0000313" key="3">
    <source>
        <dbReference type="Proteomes" id="UP001519308"/>
    </source>
</evidence>
<reference evidence="2 3" key="1">
    <citation type="submission" date="2021-03" db="EMBL/GenBank/DDBJ databases">
        <title>Genomic Encyclopedia of Type Strains, Phase IV (KMG-IV): sequencing the most valuable type-strain genomes for metagenomic binning, comparative biology and taxonomic classification.</title>
        <authorList>
            <person name="Goeker M."/>
        </authorList>
    </citation>
    <scope>NUCLEOTIDE SEQUENCE [LARGE SCALE GENOMIC DNA]</scope>
    <source>
        <strain evidence="2 3">DSM 28650</strain>
    </source>
</reference>
<dbReference type="Proteomes" id="UP001519308">
    <property type="component" value="Unassembled WGS sequence"/>
</dbReference>
<dbReference type="SUPFAM" id="SSF56601">
    <property type="entry name" value="beta-lactamase/transpeptidase-like"/>
    <property type="match status" value="1"/>
</dbReference>
<dbReference type="PANTHER" id="PTHR35333:SF3">
    <property type="entry name" value="BETA-LACTAMASE-TYPE TRANSPEPTIDASE FOLD CONTAINING PROTEIN"/>
    <property type="match status" value="1"/>
</dbReference>
<protein>
    <submittedName>
        <fullName evidence="2">Beta-lactamase class A</fullName>
        <ecNumber evidence="2">3.5.2.6</ecNumber>
    </submittedName>
</protein>
<name>A0ABS4K5X8_9CLOT</name>